<comment type="caution">
    <text evidence="1">The sequence shown here is derived from an EMBL/GenBank/DDBJ whole genome shotgun (WGS) entry which is preliminary data.</text>
</comment>
<protein>
    <submittedName>
        <fullName evidence="1">Carboxypeptidase</fullName>
    </submittedName>
</protein>
<keyword evidence="1" id="KW-0378">Hydrolase</keyword>
<keyword evidence="1" id="KW-0121">Carboxypeptidase</keyword>
<dbReference type="GO" id="GO:0006508">
    <property type="term" value="P:proteolysis"/>
    <property type="evidence" value="ECO:0007669"/>
    <property type="project" value="InterPro"/>
</dbReference>
<gene>
    <name evidence="1" type="ORF">GCM10010989_16430</name>
</gene>
<sequence length="468" mass="51855">MTDYTPLSSERQLSGTFGGQRIDYTARVAETVLKAEDGTPKAAIVTTSYVAKGNDRNRPVTFLFNGGPGSASLWLQMGAFGPKRVDTPSDATDDGAPPFPIVDNPDSLLDVTDLVFIDPVGTGFSHTIGETEGKEYWGLQQDAKSIAEVIRKWLTENGRWNSPKYLGGESYGTTRSALVASELESGWNDVALNGVILISSILDFPTVWGGGEDGNELTYPMYIPSMAVTAAYHGKRTGGSPAEVAEEARQWALGPYMTALLKGQDLPADERAKIRAEMSRLTGLSEEYIERANLRVTPGRFYKELLRDRGQVVGRFDSRYLGDDFDDAGETPDNDPSGFGIDGAYTAAANDWLRRSLGFDTERDYVPLGGVTEWDWRPEGEGSVAPYLNVAPKLARAMRENSQMRVFVGQGWYDFATPFFAAEYSMNRPGFPQDRMTWKYYDAGHMMYLRDEDRTKLSRDVRAFIKAR</sequence>
<dbReference type="SUPFAM" id="SSF53474">
    <property type="entry name" value="alpha/beta-Hydrolases"/>
    <property type="match status" value="1"/>
</dbReference>
<evidence type="ECO:0000313" key="1">
    <source>
        <dbReference type="EMBL" id="GGD43063.1"/>
    </source>
</evidence>
<proteinExistence type="predicted"/>
<dbReference type="InterPro" id="IPR001563">
    <property type="entry name" value="Peptidase_S10"/>
</dbReference>
<dbReference type="GO" id="GO:0004185">
    <property type="term" value="F:serine-type carboxypeptidase activity"/>
    <property type="evidence" value="ECO:0007669"/>
    <property type="project" value="InterPro"/>
</dbReference>
<dbReference type="AlphaFoldDB" id="A0A916YF98"/>
<name>A0A916YF98_9SPHN</name>
<evidence type="ECO:0000313" key="2">
    <source>
        <dbReference type="Proteomes" id="UP000598997"/>
    </source>
</evidence>
<dbReference type="Pfam" id="PF00450">
    <property type="entry name" value="Peptidase_S10"/>
    <property type="match status" value="1"/>
</dbReference>
<keyword evidence="1" id="KW-0645">Protease</keyword>
<reference evidence="1 2" key="1">
    <citation type="journal article" date="2014" name="Int. J. Syst. Evol. Microbiol.">
        <title>Complete genome sequence of Corynebacterium casei LMG S-19264T (=DSM 44701T), isolated from a smear-ripened cheese.</title>
        <authorList>
            <consortium name="US DOE Joint Genome Institute (JGI-PGF)"/>
            <person name="Walter F."/>
            <person name="Albersmeier A."/>
            <person name="Kalinowski J."/>
            <person name="Ruckert C."/>
        </authorList>
    </citation>
    <scope>NUCLEOTIDE SEQUENCE [LARGE SCALE GENOMIC DNA]</scope>
    <source>
        <strain evidence="1 2">CGMCC 1.15358</strain>
    </source>
</reference>
<dbReference type="InterPro" id="IPR029058">
    <property type="entry name" value="AB_hydrolase_fold"/>
</dbReference>
<organism evidence="1 2">
    <name type="scientific">Croceicoccus pelagius</name>
    <dbReference type="NCBI Taxonomy" id="1703341"/>
    <lineage>
        <taxon>Bacteria</taxon>
        <taxon>Pseudomonadati</taxon>
        <taxon>Pseudomonadota</taxon>
        <taxon>Alphaproteobacteria</taxon>
        <taxon>Sphingomonadales</taxon>
        <taxon>Erythrobacteraceae</taxon>
        <taxon>Croceicoccus</taxon>
    </lineage>
</organism>
<dbReference type="EMBL" id="BMIO01000004">
    <property type="protein sequence ID" value="GGD43063.1"/>
    <property type="molecule type" value="Genomic_DNA"/>
</dbReference>
<dbReference type="Gene3D" id="3.40.50.1820">
    <property type="entry name" value="alpha/beta hydrolase"/>
    <property type="match status" value="1"/>
</dbReference>
<accession>A0A916YF98</accession>
<dbReference type="Proteomes" id="UP000598997">
    <property type="component" value="Unassembled WGS sequence"/>
</dbReference>
<keyword evidence="2" id="KW-1185">Reference proteome</keyword>